<organism evidence="1 2">
    <name type="scientific">Hibiscus sabdariffa</name>
    <name type="common">roselle</name>
    <dbReference type="NCBI Taxonomy" id="183260"/>
    <lineage>
        <taxon>Eukaryota</taxon>
        <taxon>Viridiplantae</taxon>
        <taxon>Streptophyta</taxon>
        <taxon>Embryophyta</taxon>
        <taxon>Tracheophyta</taxon>
        <taxon>Spermatophyta</taxon>
        <taxon>Magnoliopsida</taxon>
        <taxon>eudicotyledons</taxon>
        <taxon>Gunneridae</taxon>
        <taxon>Pentapetalae</taxon>
        <taxon>rosids</taxon>
        <taxon>malvids</taxon>
        <taxon>Malvales</taxon>
        <taxon>Malvaceae</taxon>
        <taxon>Malvoideae</taxon>
        <taxon>Hibiscus</taxon>
    </lineage>
</organism>
<accession>A0ABR2DQB7</accession>
<keyword evidence="2" id="KW-1185">Reference proteome</keyword>
<evidence type="ECO:0000313" key="1">
    <source>
        <dbReference type="EMBL" id="KAK8543097.1"/>
    </source>
</evidence>
<reference evidence="1 2" key="1">
    <citation type="journal article" date="2024" name="G3 (Bethesda)">
        <title>Genome assembly of Hibiscus sabdariffa L. provides insights into metabolisms of medicinal natural products.</title>
        <authorList>
            <person name="Kim T."/>
        </authorList>
    </citation>
    <scope>NUCLEOTIDE SEQUENCE [LARGE SCALE GENOMIC DNA]</scope>
    <source>
        <strain evidence="1">TK-2024</strain>
        <tissue evidence="1">Old leaves</tissue>
    </source>
</reference>
<protein>
    <submittedName>
        <fullName evidence="1">Uncharacterized protein</fullName>
    </submittedName>
</protein>
<name>A0ABR2DQB7_9ROSI</name>
<gene>
    <name evidence="1" type="ORF">V6N12_015664</name>
</gene>
<comment type="caution">
    <text evidence="1">The sequence shown here is derived from an EMBL/GenBank/DDBJ whole genome shotgun (WGS) entry which is preliminary data.</text>
</comment>
<sequence>MTYSLVVIGRDHGTNGSMFVAPPENLVVRVEEERHRWVAILPTTSSVSSSTGDFSRRMLAHYREDGSFSLYIVLSGFVSRLSL</sequence>
<evidence type="ECO:0000313" key="2">
    <source>
        <dbReference type="Proteomes" id="UP001472677"/>
    </source>
</evidence>
<dbReference type="Proteomes" id="UP001472677">
    <property type="component" value="Unassembled WGS sequence"/>
</dbReference>
<proteinExistence type="predicted"/>
<dbReference type="EMBL" id="JBBPBM010000024">
    <property type="protein sequence ID" value="KAK8543097.1"/>
    <property type="molecule type" value="Genomic_DNA"/>
</dbReference>